<organism evidence="2 3">
    <name type="scientific">Agreia pratensis</name>
    <dbReference type="NCBI Taxonomy" id="150121"/>
    <lineage>
        <taxon>Bacteria</taxon>
        <taxon>Bacillati</taxon>
        <taxon>Actinomycetota</taxon>
        <taxon>Actinomycetes</taxon>
        <taxon>Micrococcales</taxon>
        <taxon>Microbacteriaceae</taxon>
        <taxon>Agreia</taxon>
    </lineage>
</organism>
<feature type="region of interest" description="Disordered" evidence="1">
    <location>
        <begin position="1"/>
        <end position="27"/>
    </location>
</feature>
<evidence type="ECO:0000256" key="1">
    <source>
        <dbReference type="SAM" id="MobiDB-lite"/>
    </source>
</evidence>
<sequence length="55" mass="6295">MDDAEEHDETPPSPARSRRSMNSKAIPYGTEEMSGFFSDEWESGWEINHTVVPPR</sequence>
<accession>A0A1X7JGF2</accession>
<dbReference type="EMBL" id="FXAY01000002">
    <property type="protein sequence ID" value="SMG26853.1"/>
    <property type="molecule type" value="Genomic_DNA"/>
</dbReference>
<dbReference type="Proteomes" id="UP000193244">
    <property type="component" value="Unassembled WGS sequence"/>
</dbReference>
<keyword evidence="3" id="KW-1185">Reference proteome</keyword>
<protein>
    <submittedName>
        <fullName evidence="2">Uncharacterized protein</fullName>
    </submittedName>
</protein>
<reference evidence="3" key="1">
    <citation type="submission" date="2017-04" db="EMBL/GenBank/DDBJ databases">
        <authorList>
            <person name="Varghese N."/>
            <person name="Submissions S."/>
        </authorList>
    </citation>
    <scope>NUCLEOTIDE SEQUENCE [LARGE SCALE GENOMIC DNA]</scope>
    <source>
        <strain evidence="3">VKM Ac-2510</strain>
    </source>
</reference>
<dbReference type="AlphaFoldDB" id="A0A1X7JGF2"/>
<dbReference type="RefSeq" id="WP_176223287.1">
    <property type="nucleotide sequence ID" value="NZ_FXAY01000002.1"/>
</dbReference>
<evidence type="ECO:0000313" key="2">
    <source>
        <dbReference type="EMBL" id="SMG26853.1"/>
    </source>
</evidence>
<evidence type="ECO:0000313" key="3">
    <source>
        <dbReference type="Proteomes" id="UP000193244"/>
    </source>
</evidence>
<name>A0A1X7JGF2_9MICO</name>
<gene>
    <name evidence="2" type="ORF">SAMN06296010_1369</name>
</gene>
<proteinExistence type="predicted"/>